<name>A0A9R1GJN6_WHEAT</name>
<dbReference type="Proteomes" id="UP000815260">
    <property type="component" value="Chromosome 4B"/>
</dbReference>
<feature type="non-terminal residue" evidence="1">
    <location>
        <position position="1"/>
    </location>
</feature>
<reference evidence="1" key="2">
    <citation type="submission" date="2020-03" db="EMBL/GenBank/DDBJ databases">
        <title>The second near-complete assembly of the hexaploid bread wheat (Triticum aestivum) genome.</title>
        <authorList>
            <person name="Zimin A.V."/>
            <person name="Puiu D."/>
            <person name="Shumante A."/>
            <person name="Alonge M."/>
            <person name="Salzberg S.L."/>
        </authorList>
    </citation>
    <scope>NUCLEOTIDE SEQUENCE</scope>
    <source>
        <tissue evidence="1">Leaf</tissue>
    </source>
</reference>
<proteinExistence type="predicted"/>
<protein>
    <submittedName>
        <fullName evidence="1">Uncharacterized protein</fullName>
    </submittedName>
</protein>
<evidence type="ECO:0000313" key="1">
    <source>
        <dbReference type="EMBL" id="KAF7047895.1"/>
    </source>
</evidence>
<comment type="caution">
    <text evidence="1">The sequence shown here is derived from an EMBL/GenBank/DDBJ whole genome shotgun (WGS) entry which is preliminary data.</text>
</comment>
<organism evidence="1">
    <name type="scientific">Triticum aestivum</name>
    <name type="common">Wheat</name>
    <dbReference type="NCBI Taxonomy" id="4565"/>
    <lineage>
        <taxon>Eukaryota</taxon>
        <taxon>Viridiplantae</taxon>
        <taxon>Streptophyta</taxon>
        <taxon>Embryophyta</taxon>
        <taxon>Tracheophyta</taxon>
        <taxon>Spermatophyta</taxon>
        <taxon>Magnoliopsida</taxon>
        <taxon>Liliopsida</taxon>
        <taxon>Poales</taxon>
        <taxon>Poaceae</taxon>
        <taxon>BOP clade</taxon>
        <taxon>Pooideae</taxon>
        <taxon>Triticodae</taxon>
        <taxon>Triticeae</taxon>
        <taxon>Triticinae</taxon>
        <taxon>Triticum</taxon>
    </lineage>
</organism>
<feature type="non-terminal residue" evidence="1">
    <location>
        <position position="8"/>
    </location>
</feature>
<dbReference type="EMBL" id="CM022221">
    <property type="protein sequence ID" value="KAF7047895.1"/>
    <property type="molecule type" value="Genomic_DNA"/>
</dbReference>
<gene>
    <name evidence="1" type="ORF">CFC21_056749</name>
</gene>
<reference evidence="1" key="1">
    <citation type="journal article" date="2017" name="Gigascience">
        <title>The first near-complete assembly of the hexaploid bread wheat genome, Triticum aestivum.</title>
        <authorList>
            <person name="Zimin A.V."/>
            <person name="Puiu D."/>
            <person name="Hall R."/>
            <person name="Kingan S."/>
            <person name="Clavijo B.J."/>
            <person name="Salzberg S.L."/>
        </authorList>
    </citation>
    <scope>NUCLEOTIDE SEQUENCE</scope>
    <source>
        <tissue evidence="1">Leaf</tissue>
    </source>
</reference>
<sequence>CAPLDATS</sequence>
<accession>A0A9R1GJN6</accession>